<comment type="caution">
    <text evidence="6">The sequence shown here is derived from an EMBL/GenBank/DDBJ whole genome shotgun (WGS) entry which is preliminary data.</text>
</comment>
<dbReference type="InterPro" id="IPR029016">
    <property type="entry name" value="GAF-like_dom_sf"/>
</dbReference>
<dbReference type="SUPFAM" id="SSF55781">
    <property type="entry name" value="GAF domain-like"/>
    <property type="match status" value="1"/>
</dbReference>
<proteinExistence type="predicted"/>
<dbReference type="Pfam" id="PF01614">
    <property type="entry name" value="IclR_C"/>
    <property type="match status" value="1"/>
</dbReference>
<dbReference type="Pfam" id="PF09339">
    <property type="entry name" value="HTH_IclR"/>
    <property type="match status" value="1"/>
</dbReference>
<reference evidence="6 7" key="1">
    <citation type="journal article" date="2019" name="Int. J. Syst. Evol. Microbiol.">
        <title>The Global Catalogue of Microorganisms (GCM) 10K type strain sequencing project: providing services to taxonomists for standard genome sequencing and annotation.</title>
        <authorList>
            <consortium name="The Broad Institute Genomics Platform"/>
            <consortium name="The Broad Institute Genome Sequencing Center for Infectious Disease"/>
            <person name="Wu L."/>
            <person name="Ma J."/>
        </authorList>
    </citation>
    <scope>NUCLEOTIDE SEQUENCE [LARGE SCALE GENOMIC DNA]</scope>
    <source>
        <strain evidence="6 7">JCM 3325</strain>
    </source>
</reference>
<dbReference type="Gene3D" id="3.30.450.40">
    <property type="match status" value="1"/>
</dbReference>
<evidence type="ECO:0000256" key="3">
    <source>
        <dbReference type="ARBA" id="ARBA00023163"/>
    </source>
</evidence>
<dbReference type="InterPro" id="IPR014757">
    <property type="entry name" value="Tscrpt_reg_IclR_C"/>
</dbReference>
<dbReference type="PANTHER" id="PTHR30136">
    <property type="entry name" value="HELIX-TURN-HELIX TRANSCRIPTIONAL REGULATOR, ICLR FAMILY"/>
    <property type="match status" value="1"/>
</dbReference>
<dbReference type="InterPro" id="IPR036390">
    <property type="entry name" value="WH_DNA-bd_sf"/>
</dbReference>
<dbReference type="Gene3D" id="1.10.10.10">
    <property type="entry name" value="Winged helix-like DNA-binding domain superfamily/Winged helix DNA-binding domain"/>
    <property type="match status" value="1"/>
</dbReference>
<keyword evidence="3" id="KW-0804">Transcription</keyword>
<feature type="domain" description="HTH iclR-type" evidence="4">
    <location>
        <begin position="17"/>
        <end position="78"/>
    </location>
</feature>
<evidence type="ECO:0000256" key="1">
    <source>
        <dbReference type="ARBA" id="ARBA00023015"/>
    </source>
</evidence>
<dbReference type="PROSITE" id="PS51078">
    <property type="entry name" value="ICLR_ED"/>
    <property type="match status" value="1"/>
</dbReference>
<dbReference type="InterPro" id="IPR050707">
    <property type="entry name" value="HTH_MetabolicPath_Reg"/>
</dbReference>
<accession>A0ABN3J2G8</accession>
<evidence type="ECO:0000313" key="7">
    <source>
        <dbReference type="Proteomes" id="UP001501231"/>
    </source>
</evidence>
<dbReference type="SUPFAM" id="SSF46785">
    <property type="entry name" value="Winged helix' DNA-binding domain"/>
    <property type="match status" value="1"/>
</dbReference>
<dbReference type="Proteomes" id="UP001501231">
    <property type="component" value="Unassembled WGS sequence"/>
</dbReference>
<gene>
    <name evidence="6" type="ORF">GCM10010191_35030</name>
</gene>
<keyword evidence="7" id="KW-1185">Reference proteome</keyword>
<name>A0ABN3J2G8_9ACTN</name>
<dbReference type="InterPro" id="IPR036388">
    <property type="entry name" value="WH-like_DNA-bd_sf"/>
</dbReference>
<dbReference type="RefSeq" id="WP_344590039.1">
    <property type="nucleotide sequence ID" value="NZ_BAAARW010000012.1"/>
</dbReference>
<feature type="domain" description="IclR-ED" evidence="5">
    <location>
        <begin position="79"/>
        <end position="259"/>
    </location>
</feature>
<dbReference type="EMBL" id="BAAARW010000012">
    <property type="protein sequence ID" value="GAA2420711.1"/>
    <property type="molecule type" value="Genomic_DNA"/>
</dbReference>
<dbReference type="PANTHER" id="PTHR30136:SF24">
    <property type="entry name" value="HTH-TYPE TRANSCRIPTIONAL REPRESSOR ALLR"/>
    <property type="match status" value="1"/>
</dbReference>
<dbReference type="InterPro" id="IPR005471">
    <property type="entry name" value="Tscrpt_reg_IclR_N"/>
</dbReference>
<evidence type="ECO:0000256" key="2">
    <source>
        <dbReference type="ARBA" id="ARBA00023125"/>
    </source>
</evidence>
<organism evidence="6 7">
    <name type="scientific">Actinomadura vinacea</name>
    <dbReference type="NCBI Taxonomy" id="115336"/>
    <lineage>
        <taxon>Bacteria</taxon>
        <taxon>Bacillati</taxon>
        <taxon>Actinomycetota</taxon>
        <taxon>Actinomycetes</taxon>
        <taxon>Streptosporangiales</taxon>
        <taxon>Thermomonosporaceae</taxon>
        <taxon>Actinomadura</taxon>
    </lineage>
</organism>
<evidence type="ECO:0000259" key="4">
    <source>
        <dbReference type="PROSITE" id="PS51077"/>
    </source>
</evidence>
<dbReference type="SMART" id="SM00346">
    <property type="entry name" value="HTH_ICLR"/>
    <property type="match status" value="1"/>
</dbReference>
<dbReference type="PROSITE" id="PS51077">
    <property type="entry name" value="HTH_ICLR"/>
    <property type="match status" value="1"/>
</dbReference>
<evidence type="ECO:0000259" key="5">
    <source>
        <dbReference type="PROSITE" id="PS51078"/>
    </source>
</evidence>
<protein>
    <submittedName>
        <fullName evidence="6">IclR family transcriptional regulator</fullName>
    </submittedName>
</protein>
<keyword evidence="2" id="KW-0238">DNA-binding</keyword>
<keyword evidence="1" id="KW-0805">Transcription regulation</keyword>
<evidence type="ECO:0000313" key="6">
    <source>
        <dbReference type="EMBL" id="GAA2420711.1"/>
    </source>
</evidence>
<sequence length="259" mass="26930">MDDPVPAPRKGRASTSGSSVEKALRVLEASAAPDGPHRLAEIAAGAAVSKPSAHRILGMLAAQGYVVADGAGTYGVGPRLRALAAGVGADETAGIDEVLASLQHKVGNTVHLALRSGDTATYIRKVDTDRPYRMASRVGMRLPLHCTAIGKCVLAHLPAEQVEAIAAASGLPARTANTITDLDRLHAELARVREHGVAVDDEENEETIRCLGAPVFDADGQPVGGISISTVTFLVPREEIESYAPALREAATALTGLLR</sequence>